<reference evidence="10" key="1">
    <citation type="submission" date="2020-10" db="EMBL/GenBank/DDBJ databases">
        <authorList>
            <person name="Gilroy R."/>
        </authorList>
    </citation>
    <scope>NUCLEOTIDE SEQUENCE</scope>
    <source>
        <strain evidence="10">ChiSjej5B23-6657</strain>
    </source>
</reference>
<dbReference type="GO" id="GO:0004222">
    <property type="term" value="F:metalloendopeptidase activity"/>
    <property type="evidence" value="ECO:0007669"/>
    <property type="project" value="InterPro"/>
</dbReference>
<comment type="function">
    <text evidence="9">Single strand-specific metallo-endoribonuclease involved in late-stage 70S ribosome quality control and in maturation of the 3' terminus of the 16S rRNA.</text>
</comment>
<dbReference type="PROSITE" id="PS01306">
    <property type="entry name" value="UPF0054"/>
    <property type="match status" value="1"/>
</dbReference>
<keyword evidence="5 9" id="KW-0479">Metal-binding</keyword>
<keyword evidence="6 9" id="KW-0255">Endonuclease</keyword>
<gene>
    <name evidence="9 10" type="primary">ybeY</name>
    <name evidence="10" type="ORF">IAA55_02130</name>
</gene>
<dbReference type="InterPro" id="IPR023091">
    <property type="entry name" value="MetalPrtase_cat_dom_sf_prd"/>
</dbReference>
<evidence type="ECO:0000256" key="8">
    <source>
        <dbReference type="ARBA" id="ARBA00022833"/>
    </source>
</evidence>
<dbReference type="GO" id="GO:0004521">
    <property type="term" value="F:RNA endonuclease activity"/>
    <property type="evidence" value="ECO:0007669"/>
    <property type="project" value="UniProtKB-UniRule"/>
</dbReference>
<feature type="binding site" evidence="9">
    <location>
        <position position="140"/>
    </location>
    <ligand>
        <name>Zn(2+)</name>
        <dbReference type="ChEBI" id="CHEBI:29105"/>
        <note>catalytic</note>
    </ligand>
</feature>
<dbReference type="AlphaFoldDB" id="A0A9D1E8P6"/>
<dbReference type="EMBL" id="DVHM01000035">
    <property type="protein sequence ID" value="HIR70061.1"/>
    <property type="molecule type" value="Genomic_DNA"/>
</dbReference>
<keyword evidence="8 9" id="KW-0862">Zinc</keyword>
<evidence type="ECO:0000313" key="11">
    <source>
        <dbReference type="Proteomes" id="UP000823912"/>
    </source>
</evidence>
<evidence type="ECO:0000256" key="5">
    <source>
        <dbReference type="ARBA" id="ARBA00022723"/>
    </source>
</evidence>
<evidence type="ECO:0000256" key="9">
    <source>
        <dbReference type="HAMAP-Rule" id="MF_00009"/>
    </source>
</evidence>
<feature type="binding site" evidence="9">
    <location>
        <position position="130"/>
    </location>
    <ligand>
        <name>Zn(2+)</name>
        <dbReference type="ChEBI" id="CHEBI:29105"/>
        <note>catalytic</note>
    </ligand>
</feature>
<dbReference type="PANTHER" id="PTHR46986">
    <property type="entry name" value="ENDORIBONUCLEASE YBEY, CHLOROPLASTIC"/>
    <property type="match status" value="1"/>
</dbReference>
<comment type="caution">
    <text evidence="10">The sequence shown here is derived from an EMBL/GenBank/DDBJ whole genome shotgun (WGS) entry which is preliminary data.</text>
</comment>
<accession>A0A9D1E8P6</accession>
<keyword evidence="2 9" id="KW-0690">Ribosome biogenesis</keyword>
<dbReference type="GO" id="GO:0005737">
    <property type="term" value="C:cytoplasm"/>
    <property type="evidence" value="ECO:0007669"/>
    <property type="project" value="UniProtKB-SubCell"/>
</dbReference>
<dbReference type="EC" id="3.1.-.-" evidence="9"/>
<reference evidence="10" key="2">
    <citation type="journal article" date="2021" name="PeerJ">
        <title>Extensive microbial diversity within the chicken gut microbiome revealed by metagenomics and culture.</title>
        <authorList>
            <person name="Gilroy R."/>
            <person name="Ravi A."/>
            <person name="Getino M."/>
            <person name="Pursley I."/>
            <person name="Horton D.L."/>
            <person name="Alikhan N.F."/>
            <person name="Baker D."/>
            <person name="Gharbi K."/>
            <person name="Hall N."/>
            <person name="Watson M."/>
            <person name="Adriaenssens E.M."/>
            <person name="Foster-Nyarko E."/>
            <person name="Jarju S."/>
            <person name="Secka A."/>
            <person name="Antonio M."/>
            <person name="Oren A."/>
            <person name="Chaudhuri R.R."/>
            <person name="La Ragione R."/>
            <person name="Hildebrand F."/>
            <person name="Pallen M.J."/>
        </authorList>
    </citation>
    <scope>NUCLEOTIDE SEQUENCE</scope>
    <source>
        <strain evidence="10">ChiSjej5B23-6657</strain>
    </source>
</reference>
<dbReference type="GO" id="GO:0006364">
    <property type="term" value="P:rRNA processing"/>
    <property type="evidence" value="ECO:0007669"/>
    <property type="project" value="UniProtKB-UniRule"/>
</dbReference>
<dbReference type="PANTHER" id="PTHR46986:SF1">
    <property type="entry name" value="ENDORIBONUCLEASE YBEY, CHLOROPLASTIC"/>
    <property type="match status" value="1"/>
</dbReference>
<dbReference type="SUPFAM" id="SSF55486">
    <property type="entry name" value="Metalloproteases ('zincins'), catalytic domain"/>
    <property type="match status" value="1"/>
</dbReference>
<sequence length="165" mass="18848">MTLLFHLETTEHFDFSCEEVARQVISAALDYEHFPYEAEVSLTLVDNEAIREINREFRQIDAPTDVLSFPMIDYPAPGDFSALEETADVFHPQSGEALLGDIVISVPKVVEQAQAFGHSRKREYAFLIAHSMLHLMGYDHMTETEAADMERRQKEILEGIHIPRI</sequence>
<dbReference type="NCBIfam" id="TIGR00043">
    <property type="entry name" value="rRNA maturation RNase YbeY"/>
    <property type="match status" value="1"/>
</dbReference>
<comment type="cofactor">
    <cofactor evidence="9">
        <name>Zn(2+)</name>
        <dbReference type="ChEBI" id="CHEBI:29105"/>
    </cofactor>
    <text evidence="9">Binds 1 zinc ion.</text>
</comment>
<keyword evidence="9" id="KW-0963">Cytoplasm</keyword>
<keyword evidence="7 9" id="KW-0378">Hydrolase</keyword>
<organism evidence="10 11">
    <name type="scientific">Candidatus Pullilachnospira gallistercoris</name>
    <dbReference type="NCBI Taxonomy" id="2840911"/>
    <lineage>
        <taxon>Bacteria</taxon>
        <taxon>Bacillati</taxon>
        <taxon>Bacillota</taxon>
        <taxon>Clostridia</taxon>
        <taxon>Lachnospirales</taxon>
        <taxon>Lachnospiraceae</taxon>
        <taxon>Lachnospiraceae incertae sedis</taxon>
        <taxon>Candidatus Pullilachnospira</taxon>
    </lineage>
</organism>
<evidence type="ECO:0000256" key="3">
    <source>
        <dbReference type="ARBA" id="ARBA00022552"/>
    </source>
</evidence>
<dbReference type="InterPro" id="IPR002036">
    <property type="entry name" value="YbeY"/>
</dbReference>
<dbReference type="Pfam" id="PF02130">
    <property type="entry name" value="YbeY"/>
    <property type="match status" value="1"/>
</dbReference>
<dbReference type="InterPro" id="IPR020549">
    <property type="entry name" value="YbeY_CS"/>
</dbReference>
<evidence type="ECO:0000256" key="2">
    <source>
        <dbReference type="ARBA" id="ARBA00022517"/>
    </source>
</evidence>
<evidence type="ECO:0000256" key="7">
    <source>
        <dbReference type="ARBA" id="ARBA00022801"/>
    </source>
</evidence>
<proteinExistence type="inferred from homology"/>
<dbReference type="GO" id="GO:0008270">
    <property type="term" value="F:zinc ion binding"/>
    <property type="evidence" value="ECO:0007669"/>
    <property type="project" value="UniProtKB-UniRule"/>
</dbReference>
<feature type="binding site" evidence="9">
    <location>
        <position position="134"/>
    </location>
    <ligand>
        <name>Zn(2+)</name>
        <dbReference type="ChEBI" id="CHEBI:29105"/>
        <note>catalytic</note>
    </ligand>
</feature>
<keyword evidence="4 9" id="KW-0540">Nuclease</keyword>
<evidence type="ECO:0000256" key="4">
    <source>
        <dbReference type="ARBA" id="ARBA00022722"/>
    </source>
</evidence>
<comment type="subcellular location">
    <subcellularLocation>
        <location evidence="9">Cytoplasm</location>
    </subcellularLocation>
</comment>
<dbReference type="HAMAP" id="MF_00009">
    <property type="entry name" value="Endoribonucl_YbeY"/>
    <property type="match status" value="1"/>
</dbReference>
<comment type="similarity">
    <text evidence="1 9">Belongs to the endoribonuclease YbeY family.</text>
</comment>
<keyword evidence="3 9" id="KW-0698">rRNA processing</keyword>
<name>A0A9D1E8P6_9FIRM</name>
<evidence type="ECO:0000256" key="1">
    <source>
        <dbReference type="ARBA" id="ARBA00010875"/>
    </source>
</evidence>
<protein>
    <recommendedName>
        <fullName evidence="9">Endoribonuclease YbeY</fullName>
        <ecNumber evidence="9">3.1.-.-</ecNumber>
    </recommendedName>
</protein>
<dbReference type="Proteomes" id="UP000823912">
    <property type="component" value="Unassembled WGS sequence"/>
</dbReference>
<evidence type="ECO:0000313" key="10">
    <source>
        <dbReference type="EMBL" id="HIR70061.1"/>
    </source>
</evidence>
<evidence type="ECO:0000256" key="6">
    <source>
        <dbReference type="ARBA" id="ARBA00022759"/>
    </source>
</evidence>
<dbReference type="Gene3D" id="3.40.390.30">
    <property type="entry name" value="Metalloproteases ('zincins'), catalytic domain"/>
    <property type="match status" value="1"/>
</dbReference>